<accession>A0A0V1KYP6</accession>
<gene>
    <name evidence="1" type="ORF">T02_3424</name>
</gene>
<sequence>MISGRSISVPFSLQHNRTVEFSPLKGGWQSLSRTCNRSFHVSAVHVLTPAASPRTLRYTRPCLCLNLLIHPPFDALKSSIPNTCANSAAFDRTMVPFTGRFEIRTCLVALLQVLENFHPTNWNTHAASATYHRQQYNCVRHVPYFVVFIYSRIVHSNCRRE</sequence>
<dbReference type="OrthoDB" id="10408481at2759"/>
<evidence type="ECO:0000313" key="2">
    <source>
        <dbReference type="Proteomes" id="UP000054721"/>
    </source>
</evidence>
<reference evidence="1 2" key="1">
    <citation type="submission" date="2015-05" db="EMBL/GenBank/DDBJ databases">
        <title>Evolution of Trichinella species and genotypes.</title>
        <authorList>
            <person name="Korhonen P.K."/>
            <person name="Edoardo P."/>
            <person name="Giuseppe L.R."/>
            <person name="Gasser R.B."/>
        </authorList>
    </citation>
    <scope>NUCLEOTIDE SEQUENCE [LARGE SCALE GENOMIC DNA]</scope>
    <source>
        <strain evidence="1">ISS10</strain>
    </source>
</reference>
<dbReference type="AlphaFoldDB" id="A0A0V1KYP6"/>
<proteinExistence type="predicted"/>
<dbReference type="Proteomes" id="UP000054721">
    <property type="component" value="Unassembled WGS sequence"/>
</dbReference>
<comment type="caution">
    <text evidence="1">The sequence shown here is derived from an EMBL/GenBank/DDBJ whole genome shotgun (WGS) entry which is preliminary data.</text>
</comment>
<evidence type="ECO:0000313" key="1">
    <source>
        <dbReference type="EMBL" id="KRZ52431.1"/>
    </source>
</evidence>
<dbReference type="EMBL" id="JYDW01000193">
    <property type="protein sequence ID" value="KRZ52431.1"/>
    <property type="molecule type" value="Genomic_DNA"/>
</dbReference>
<organism evidence="1 2">
    <name type="scientific">Trichinella nativa</name>
    <dbReference type="NCBI Taxonomy" id="6335"/>
    <lineage>
        <taxon>Eukaryota</taxon>
        <taxon>Metazoa</taxon>
        <taxon>Ecdysozoa</taxon>
        <taxon>Nematoda</taxon>
        <taxon>Enoplea</taxon>
        <taxon>Dorylaimia</taxon>
        <taxon>Trichinellida</taxon>
        <taxon>Trichinellidae</taxon>
        <taxon>Trichinella</taxon>
    </lineage>
</organism>
<protein>
    <submittedName>
        <fullName evidence="1">Uncharacterized protein</fullName>
    </submittedName>
</protein>
<name>A0A0V1KYP6_9BILA</name>
<keyword evidence="2" id="KW-1185">Reference proteome</keyword>